<comment type="caution">
    <text evidence="11">The sequence shown here is derived from an EMBL/GenBank/DDBJ whole genome shotgun (WGS) entry which is preliminary data.</text>
</comment>
<dbReference type="InterPro" id="IPR036396">
    <property type="entry name" value="Cyt_P450_sf"/>
</dbReference>
<dbReference type="PRINTS" id="PR00385">
    <property type="entry name" value="P450"/>
</dbReference>
<keyword evidence="3 8" id="KW-0349">Heme</keyword>
<evidence type="ECO:0000256" key="4">
    <source>
        <dbReference type="ARBA" id="ARBA00022723"/>
    </source>
</evidence>
<evidence type="ECO:0000256" key="1">
    <source>
        <dbReference type="ARBA" id="ARBA00001971"/>
    </source>
</evidence>
<evidence type="ECO:0000313" key="12">
    <source>
        <dbReference type="Proteomes" id="UP001642260"/>
    </source>
</evidence>
<keyword evidence="6 8" id="KW-0408">Iron</keyword>
<keyword evidence="4 8" id="KW-0479">Metal-binding</keyword>
<dbReference type="AlphaFoldDB" id="A0ABC8IW63"/>
<evidence type="ECO:0000313" key="11">
    <source>
        <dbReference type="EMBL" id="CAH8304350.1"/>
    </source>
</evidence>
<evidence type="ECO:0000256" key="7">
    <source>
        <dbReference type="ARBA" id="ARBA00023033"/>
    </source>
</evidence>
<dbReference type="Gene3D" id="1.10.630.10">
    <property type="entry name" value="Cytochrome P450"/>
    <property type="match status" value="1"/>
</dbReference>
<dbReference type="PRINTS" id="PR00463">
    <property type="entry name" value="EP450I"/>
</dbReference>
<evidence type="ECO:0000256" key="9">
    <source>
        <dbReference type="RuleBase" id="RU000461"/>
    </source>
</evidence>
<dbReference type="InterPro" id="IPR002401">
    <property type="entry name" value="Cyt_P450_E_grp-I"/>
</dbReference>
<name>A0ABC8IW63_ERUVS</name>
<keyword evidence="10" id="KW-0472">Membrane</keyword>
<accession>A0ABC8IW63</accession>
<keyword evidence="7 9" id="KW-0503">Monooxygenase</keyword>
<organism evidence="11 12">
    <name type="scientific">Eruca vesicaria subsp. sativa</name>
    <name type="common">Garden rocket</name>
    <name type="synonym">Eruca sativa</name>
    <dbReference type="NCBI Taxonomy" id="29727"/>
    <lineage>
        <taxon>Eukaryota</taxon>
        <taxon>Viridiplantae</taxon>
        <taxon>Streptophyta</taxon>
        <taxon>Embryophyta</taxon>
        <taxon>Tracheophyta</taxon>
        <taxon>Spermatophyta</taxon>
        <taxon>Magnoliopsida</taxon>
        <taxon>eudicotyledons</taxon>
        <taxon>Gunneridae</taxon>
        <taxon>Pentapetalae</taxon>
        <taxon>rosids</taxon>
        <taxon>malvids</taxon>
        <taxon>Brassicales</taxon>
        <taxon>Brassicaceae</taxon>
        <taxon>Brassiceae</taxon>
        <taxon>Eruca</taxon>
    </lineage>
</organism>
<evidence type="ECO:0000256" key="5">
    <source>
        <dbReference type="ARBA" id="ARBA00023002"/>
    </source>
</evidence>
<keyword evidence="5 9" id="KW-0560">Oxidoreductase</keyword>
<dbReference type="GO" id="GO:0046872">
    <property type="term" value="F:metal ion binding"/>
    <property type="evidence" value="ECO:0007669"/>
    <property type="project" value="UniProtKB-KW"/>
</dbReference>
<dbReference type="Pfam" id="PF00067">
    <property type="entry name" value="p450"/>
    <property type="match status" value="1"/>
</dbReference>
<dbReference type="SUPFAM" id="SSF48264">
    <property type="entry name" value="Cytochrome P450"/>
    <property type="match status" value="1"/>
</dbReference>
<dbReference type="GO" id="GO:0006629">
    <property type="term" value="P:lipid metabolic process"/>
    <property type="evidence" value="ECO:0007669"/>
    <property type="project" value="UniProtKB-ARBA"/>
</dbReference>
<dbReference type="CDD" id="cd11064">
    <property type="entry name" value="CYP86A"/>
    <property type="match status" value="1"/>
</dbReference>
<evidence type="ECO:0008006" key="13">
    <source>
        <dbReference type="Google" id="ProtNLM"/>
    </source>
</evidence>
<feature type="binding site" description="axial binding residue" evidence="8">
    <location>
        <position position="447"/>
    </location>
    <ligand>
        <name>heme</name>
        <dbReference type="ChEBI" id="CHEBI:30413"/>
    </ligand>
    <ligandPart>
        <name>Fe</name>
        <dbReference type="ChEBI" id="CHEBI:18248"/>
    </ligandPart>
</feature>
<gene>
    <name evidence="11" type="ORF">ERUC_LOCUS3610</name>
</gene>
<dbReference type="EMBL" id="CAKOAT010059600">
    <property type="protein sequence ID" value="CAH8304350.1"/>
    <property type="molecule type" value="Genomic_DNA"/>
</dbReference>
<comment type="cofactor">
    <cofactor evidence="1 8">
        <name>heme</name>
        <dbReference type="ChEBI" id="CHEBI:30413"/>
    </cofactor>
</comment>
<keyword evidence="10" id="KW-1133">Transmembrane helix</keyword>
<dbReference type="GO" id="GO:0004497">
    <property type="term" value="F:monooxygenase activity"/>
    <property type="evidence" value="ECO:0007669"/>
    <property type="project" value="UniProtKB-KW"/>
</dbReference>
<reference evidence="11 12" key="1">
    <citation type="submission" date="2022-03" db="EMBL/GenBank/DDBJ databases">
        <authorList>
            <person name="Macdonald S."/>
            <person name="Ahmed S."/>
            <person name="Newling K."/>
        </authorList>
    </citation>
    <scope>NUCLEOTIDE SEQUENCE [LARGE SCALE GENOMIC DNA]</scope>
</reference>
<evidence type="ECO:0000256" key="2">
    <source>
        <dbReference type="ARBA" id="ARBA00010617"/>
    </source>
</evidence>
<proteinExistence type="inferred from homology"/>
<dbReference type="InterPro" id="IPR017972">
    <property type="entry name" value="Cyt_P450_CS"/>
</dbReference>
<protein>
    <recommendedName>
        <fullName evidence="13">Cytochrome P450</fullName>
    </recommendedName>
</protein>
<evidence type="ECO:0000256" key="3">
    <source>
        <dbReference type="ARBA" id="ARBA00022617"/>
    </source>
</evidence>
<dbReference type="InterPro" id="IPR001128">
    <property type="entry name" value="Cyt_P450"/>
</dbReference>
<feature type="transmembrane region" description="Helical" evidence="10">
    <location>
        <begin position="6"/>
        <end position="23"/>
    </location>
</feature>
<keyword evidence="10" id="KW-0812">Transmembrane</keyword>
<evidence type="ECO:0000256" key="8">
    <source>
        <dbReference type="PIRSR" id="PIRSR602401-1"/>
    </source>
</evidence>
<dbReference type="Proteomes" id="UP001642260">
    <property type="component" value="Unassembled WGS sequence"/>
</dbReference>
<dbReference type="PROSITE" id="PS00086">
    <property type="entry name" value="CYTOCHROME_P450"/>
    <property type="match status" value="1"/>
</dbReference>
<evidence type="ECO:0000256" key="10">
    <source>
        <dbReference type="SAM" id="Phobius"/>
    </source>
</evidence>
<evidence type="ECO:0000256" key="6">
    <source>
        <dbReference type="ARBA" id="ARBA00023004"/>
    </source>
</evidence>
<keyword evidence="12" id="KW-1185">Reference proteome</keyword>
<dbReference type="PANTHER" id="PTHR24296">
    <property type="entry name" value="CYTOCHROME P450"/>
    <property type="match status" value="1"/>
</dbReference>
<sequence>MVSLSLLETSMAIICFLILHYLLVKTPHGQFPRNWPVLGMLPGLLLSLQRLYDYSVEILELSGLTFPFKGPLFFGMDMLVTVDPANIHHIMSTNFSNYIKGSDFKDVFDVFGDGIITTDSELWKNLRKSYQAMLHHQEFQKFSMSTMTSKLKDGLVPLLDHFAKEGTSVDLQEVFGRLTFDTILILITGSDPRSLSIEMHEDELAKALDDVGEGVLYRHVKPRFLWKLQNWMGLGQEKTMNQANVTFDCVCSTYISSKREEILSTTNGEGEDLLTSFMKLDTTKYKLLNPNDDKFLRDTILAFILAGRDTTASALSWFFWLLSENPHVVAKIRQEIIDNGLTRTGNGQESLDKLVYLQGALFEAMRLYPPVSFGRKSSIESDVLPSGHKVDANSKIIICLYALGRMKAVWGEDALQFKPERWITENGGLKHEPSFKFLAFNSGPRTCLGKHLAITQMKTVAVEILQNYDVKVIKDQKIEPVLGFILSMKHGLRVTVAKRCST</sequence>
<comment type="similarity">
    <text evidence="2 9">Belongs to the cytochrome P450 family.</text>
</comment>